<dbReference type="AlphaFoldDB" id="A0AAN7GXI1"/>
<dbReference type="InterPro" id="IPR044509">
    <property type="entry name" value="RIC2/4"/>
</dbReference>
<sequence>MRDSMERLVLLPFAVGCMSESSVRLAPPPARRSPAPLPRSPPIRNGGTEKEGWDNGTWPNEGTKGSMRSLSFRKTNISTGIHRMFKGFKNISHMFAYKEESEEEETAIQIGLPTDVKHITHIGWDGLSANYDHDQMKSCRWDGLFADPHLLPNKELPPDHHLPPPGPIARSSRVGLAEEDRIHNRPIQGSLPDSDPQRLNPLFPN</sequence>
<comment type="caution">
    <text evidence="3">The sequence shown here is derived from an EMBL/GenBank/DDBJ whole genome shotgun (WGS) entry which is preliminary data.</text>
</comment>
<dbReference type="Pfam" id="PF00786">
    <property type="entry name" value="PBD"/>
    <property type="match status" value="1"/>
</dbReference>
<evidence type="ECO:0000259" key="2">
    <source>
        <dbReference type="PROSITE" id="PS50108"/>
    </source>
</evidence>
<evidence type="ECO:0000256" key="1">
    <source>
        <dbReference type="SAM" id="MobiDB-lite"/>
    </source>
</evidence>
<organism evidence="3 4">
    <name type="scientific">Trapa incisa</name>
    <dbReference type="NCBI Taxonomy" id="236973"/>
    <lineage>
        <taxon>Eukaryota</taxon>
        <taxon>Viridiplantae</taxon>
        <taxon>Streptophyta</taxon>
        <taxon>Embryophyta</taxon>
        <taxon>Tracheophyta</taxon>
        <taxon>Spermatophyta</taxon>
        <taxon>Magnoliopsida</taxon>
        <taxon>eudicotyledons</taxon>
        <taxon>Gunneridae</taxon>
        <taxon>Pentapetalae</taxon>
        <taxon>rosids</taxon>
        <taxon>malvids</taxon>
        <taxon>Myrtales</taxon>
        <taxon>Lythraceae</taxon>
        <taxon>Trapa</taxon>
    </lineage>
</organism>
<accession>A0AAN7GXI1</accession>
<evidence type="ECO:0000313" key="4">
    <source>
        <dbReference type="Proteomes" id="UP001345219"/>
    </source>
</evidence>
<dbReference type="PANTHER" id="PTHR46931:SF15">
    <property type="entry name" value="CRIB DOMAIN-CONTAINING PROTEIN"/>
    <property type="match status" value="1"/>
</dbReference>
<feature type="region of interest" description="Disordered" evidence="1">
    <location>
        <begin position="155"/>
        <end position="205"/>
    </location>
</feature>
<proteinExistence type="predicted"/>
<dbReference type="Gene3D" id="3.90.810.10">
    <property type="entry name" value="CRIB domain"/>
    <property type="match status" value="1"/>
</dbReference>
<feature type="compositionally biased region" description="Pro residues" evidence="1">
    <location>
        <begin position="26"/>
        <end position="41"/>
    </location>
</feature>
<evidence type="ECO:0000313" key="3">
    <source>
        <dbReference type="EMBL" id="KAK4748727.1"/>
    </source>
</evidence>
<dbReference type="EMBL" id="JAXIOK010000019">
    <property type="protein sequence ID" value="KAK4748727.1"/>
    <property type="molecule type" value="Genomic_DNA"/>
</dbReference>
<feature type="domain" description="CRIB" evidence="2">
    <location>
        <begin position="110"/>
        <end position="123"/>
    </location>
</feature>
<gene>
    <name evidence="3" type="ORF">SAY87_015313</name>
</gene>
<feature type="region of interest" description="Disordered" evidence="1">
    <location>
        <begin position="22"/>
        <end position="67"/>
    </location>
</feature>
<protein>
    <recommendedName>
        <fullName evidence="2">CRIB domain-containing protein</fullName>
    </recommendedName>
</protein>
<dbReference type="InterPro" id="IPR036936">
    <property type="entry name" value="CRIB_dom_sf"/>
</dbReference>
<keyword evidence="4" id="KW-1185">Reference proteome</keyword>
<dbReference type="CDD" id="cd00132">
    <property type="entry name" value="CRIB"/>
    <property type="match status" value="1"/>
</dbReference>
<reference evidence="3 4" key="1">
    <citation type="journal article" date="2023" name="Hortic Res">
        <title>Pangenome of water caltrop reveals structural variations and asymmetric subgenome divergence after allopolyploidization.</title>
        <authorList>
            <person name="Zhang X."/>
            <person name="Chen Y."/>
            <person name="Wang L."/>
            <person name="Yuan Y."/>
            <person name="Fang M."/>
            <person name="Shi L."/>
            <person name="Lu R."/>
            <person name="Comes H.P."/>
            <person name="Ma Y."/>
            <person name="Chen Y."/>
            <person name="Huang G."/>
            <person name="Zhou Y."/>
            <person name="Zheng Z."/>
            <person name="Qiu Y."/>
        </authorList>
    </citation>
    <scope>NUCLEOTIDE SEQUENCE [LARGE SCALE GENOMIC DNA]</scope>
    <source>
        <tissue evidence="3">Roots</tissue>
    </source>
</reference>
<name>A0AAN7GXI1_9MYRT</name>
<dbReference type="Proteomes" id="UP001345219">
    <property type="component" value="Chromosome 12"/>
</dbReference>
<dbReference type="PROSITE" id="PS50108">
    <property type="entry name" value="CRIB"/>
    <property type="match status" value="1"/>
</dbReference>
<dbReference type="InterPro" id="IPR000095">
    <property type="entry name" value="CRIB_dom"/>
</dbReference>
<dbReference type="SMART" id="SM00285">
    <property type="entry name" value="PBD"/>
    <property type="match status" value="1"/>
</dbReference>
<dbReference type="PANTHER" id="PTHR46931">
    <property type="entry name" value="CRIB DOMAIN-CONTAINING PROTEIN RIC2"/>
    <property type="match status" value="1"/>
</dbReference>